<dbReference type="GO" id="GO:0006707">
    <property type="term" value="P:cholesterol catabolic process"/>
    <property type="evidence" value="ECO:0007669"/>
    <property type="project" value="TreeGrafter"/>
</dbReference>
<name>A0A1X0DV84_MYCHE</name>
<dbReference type="EMBL" id="MVHR01000002">
    <property type="protein sequence ID" value="ORA76255.1"/>
    <property type="molecule type" value="Genomic_DNA"/>
</dbReference>
<dbReference type="InterPro" id="IPR001128">
    <property type="entry name" value="Cyt_P450"/>
</dbReference>
<evidence type="ECO:0000313" key="10">
    <source>
        <dbReference type="Proteomes" id="UP000192566"/>
    </source>
</evidence>
<evidence type="ECO:0000256" key="8">
    <source>
        <dbReference type="RuleBase" id="RU000461"/>
    </source>
</evidence>
<evidence type="ECO:0000313" key="9">
    <source>
        <dbReference type="EMBL" id="ORA76255.1"/>
    </source>
</evidence>
<organism evidence="9 10">
    <name type="scientific">Mycobacterium heidelbergense</name>
    <dbReference type="NCBI Taxonomy" id="53376"/>
    <lineage>
        <taxon>Bacteria</taxon>
        <taxon>Bacillati</taxon>
        <taxon>Actinomycetota</taxon>
        <taxon>Actinomycetes</taxon>
        <taxon>Mycobacteriales</taxon>
        <taxon>Mycobacteriaceae</taxon>
        <taxon>Mycobacterium</taxon>
        <taxon>Mycobacterium simiae complex</taxon>
    </lineage>
</organism>
<dbReference type="Proteomes" id="UP000192566">
    <property type="component" value="Unassembled WGS sequence"/>
</dbReference>
<keyword evidence="6 8" id="KW-0408">Iron</keyword>
<comment type="similarity">
    <text evidence="2 8">Belongs to the cytochrome P450 family.</text>
</comment>
<protein>
    <submittedName>
        <fullName evidence="9">Cytochrome</fullName>
    </submittedName>
</protein>
<proteinExistence type="inferred from homology"/>
<dbReference type="PANTHER" id="PTHR46696:SF4">
    <property type="entry name" value="BIOTIN BIOSYNTHESIS CYTOCHROME P450"/>
    <property type="match status" value="1"/>
</dbReference>
<dbReference type="GO" id="GO:0005506">
    <property type="term" value="F:iron ion binding"/>
    <property type="evidence" value="ECO:0007669"/>
    <property type="project" value="InterPro"/>
</dbReference>
<evidence type="ECO:0000256" key="4">
    <source>
        <dbReference type="ARBA" id="ARBA00022723"/>
    </source>
</evidence>
<dbReference type="InterPro" id="IPR017972">
    <property type="entry name" value="Cyt_P450_CS"/>
</dbReference>
<dbReference type="PROSITE" id="PS00086">
    <property type="entry name" value="CYTOCHROME_P450"/>
    <property type="match status" value="1"/>
</dbReference>
<evidence type="ECO:0000256" key="6">
    <source>
        <dbReference type="ARBA" id="ARBA00023004"/>
    </source>
</evidence>
<evidence type="ECO:0000256" key="2">
    <source>
        <dbReference type="ARBA" id="ARBA00010617"/>
    </source>
</evidence>
<dbReference type="Gene3D" id="1.10.630.10">
    <property type="entry name" value="Cytochrome P450"/>
    <property type="match status" value="1"/>
</dbReference>
<keyword evidence="10" id="KW-1185">Reference proteome</keyword>
<evidence type="ECO:0000256" key="5">
    <source>
        <dbReference type="ARBA" id="ARBA00023002"/>
    </source>
</evidence>
<gene>
    <name evidence="9" type="ORF">BST25_01545</name>
</gene>
<accession>A0A1X0DV84</accession>
<dbReference type="InterPro" id="IPR036396">
    <property type="entry name" value="Cyt_P450_sf"/>
</dbReference>
<evidence type="ECO:0000256" key="1">
    <source>
        <dbReference type="ARBA" id="ARBA00001971"/>
    </source>
</evidence>
<dbReference type="Pfam" id="PF00067">
    <property type="entry name" value="p450"/>
    <property type="match status" value="1"/>
</dbReference>
<comment type="cofactor">
    <cofactor evidence="1">
        <name>heme</name>
        <dbReference type="ChEBI" id="CHEBI:30413"/>
    </cofactor>
</comment>
<dbReference type="STRING" id="53376.BST25_01545"/>
<keyword evidence="5 8" id="KW-0560">Oxidoreductase</keyword>
<dbReference type="PRINTS" id="PR00385">
    <property type="entry name" value="P450"/>
</dbReference>
<evidence type="ECO:0000256" key="7">
    <source>
        <dbReference type="ARBA" id="ARBA00023033"/>
    </source>
</evidence>
<dbReference type="PRINTS" id="PR00359">
    <property type="entry name" value="BP450"/>
</dbReference>
<dbReference type="AlphaFoldDB" id="A0A1X0DV84"/>
<dbReference type="GO" id="GO:0020037">
    <property type="term" value="F:heme binding"/>
    <property type="evidence" value="ECO:0007669"/>
    <property type="project" value="InterPro"/>
</dbReference>
<reference evidence="9 10" key="1">
    <citation type="submission" date="2017-02" db="EMBL/GenBank/DDBJ databases">
        <title>The new phylogeny of genus Mycobacterium.</title>
        <authorList>
            <person name="Tortoli E."/>
            <person name="Trovato A."/>
            <person name="Cirillo D.M."/>
        </authorList>
    </citation>
    <scope>NUCLEOTIDE SEQUENCE [LARGE SCALE GENOMIC DNA]</scope>
    <source>
        <strain evidence="9 10">DSM 44471</strain>
    </source>
</reference>
<dbReference type="GO" id="GO:0036199">
    <property type="term" value="F:cholest-4-en-3-one 26-monooxygenase activity"/>
    <property type="evidence" value="ECO:0007669"/>
    <property type="project" value="TreeGrafter"/>
</dbReference>
<sequence>MDVSVREWTHWAAGYGLPGATLKLLARRGDPFAQLLAIDNDRANNIYPLIEQVRGRGRMSPVERVGWVSADAQIVRGVLRDGRFRTIKQRDRSPFRLVQWILAKTAPDVPNLVEPPSMLVTDPPEHTRLRRLVSRAFTPRALDGLRTRIQEIADELLRGLEGRAECDLITEYASRVPIAVIAEMLAIPRDETWRLLEIGESTTRLIGTTIVSWRDFRAATKALREFDRYLAEHIERLRQDDADNSILSDVVHNGDLTETEIRMLAALLLGAGFITTTHVLGKAVVALVGHPDHLAALGANPEGWPNAIEEILRYDTTGQLAGRVATEDVDILGYPVRAGETVFLLVGGANRDPAVFEHPDIFNVTRTNAREHISFGTGVHACLGAALARMELHIGLQSLFERFPELALAGEPTFNDSIGLHGLKHLPVSLRAANATVP</sequence>
<dbReference type="PANTHER" id="PTHR46696">
    <property type="entry name" value="P450, PUTATIVE (EUROFUNG)-RELATED"/>
    <property type="match status" value="1"/>
</dbReference>
<dbReference type="RefSeq" id="WP_083072218.1">
    <property type="nucleotide sequence ID" value="NZ_AP022615.1"/>
</dbReference>
<dbReference type="FunFam" id="1.10.630.10:FF:000018">
    <property type="entry name" value="Cytochrome P450 monooxygenase"/>
    <property type="match status" value="1"/>
</dbReference>
<keyword evidence="3 8" id="KW-0349">Heme</keyword>
<dbReference type="InterPro" id="IPR002397">
    <property type="entry name" value="Cyt_P450_B"/>
</dbReference>
<comment type="caution">
    <text evidence="9">The sequence shown here is derived from an EMBL/GenBank/DDBJ whole genome shotgun (WGS) entry which is preliminary data.</text>
</comment>
<dbReference type="GO" id="GO:0008395">
    <property type="term" value="F:steroid hydroxylase activity"/>
    <property type="evidence" value="ECO:0007669"/>
    <property type="project" value="TreeGrafter"/>
</dbReference>
<keyword evidence="4 8" id="KW-0479">Metal-binding</keyword>
<dbReference type="CDD" id="cd20625">
    <property type="entry name" value="CYP164-like"/>
    <property type="match status" value="1"/>
</dbReference>
<evidence type="ECO:0000256" key="3">
    <source>
        <dbReference type="ARBA" id="ARBA00022617"/>
    </source>
</evidence>
<dbReference type="SUPFAM" id="SSF48264">
    <property type="entry name" value="Cytochrome P450"/>
    <property type="match status" value="1"/>
</dbReference>
<keyword evidence="7 8" id="KW-0503">Monooxygenase</keyword>
<dbReference type="OrthoDB" id="142769at2"/>